<feature type="transmembrane region" description="Helical" evidence="1">
    <location>
        <begin position="7"/>
        <end position="30"/>
    </location>
</feature>
<dbReference type="Proteomes" id="UP000078316">
    <property type="component" value="Unassembled WGS sequence"/>
</dbReference>
<dbReference type="RefSeq" id="WP_048433408.1">
    <property type="nucleotide sequence ID" value="NZ_LWHQ01000034.1"/>
</dbReference>
<dbReference type="OrthoDB" id="8225268at2"/>
<dbReference type="EMBL" id="LWHQ01000034">
    <property type="protein sequence ID" value="OAS23405.1"/>
    <property type="molecule type" value="Genomic_DNA"/>
</dbReference>
<gene>
    <name evidence="2" type="ORF">A5481_17240</name>
</gene>
<dbReference type="AlphaFoldDB" id="A0A179S7N3"/>
<sequence length="175" mass="18623">MRRLMKFLHTMGAIGLMGAMASLVVMLGVVPPPSSALAGYALMRGAMAAVATWVFLPSLALMLVAGLLAIALNRAFQNAGWAWVKLATGVLMFEYGFVGVQGPMQIEADRAAQALLGRVDPATLALSLGAERGTLWVLLAIATLNVVLGVWRPRIMRRPQTRESPQRVGTGSAPR</sequence>
<proteinExistence type="predicted"/>
<name>A0A179S7N3_9HYPH</name>
<evidence type="ECO:0000313" key="2">
    <source>
        <dbReference type="EMBL" id="OAS23405.1"/>
    </source>
</evidence>
<keyword evidence="1" id="KW-0812">Transmembrane</keyword>
<feature type="transmembrane region" description="Helical" evidence="1">
    <location>
        <begin position="79"/>
        <end position="98"/>
    </location>
</feature>
<feature type="transmembrane region" description="Helical" evidence="1">
    <location>
        <begin position="133"/>
        <end position="151"/>
    </location>
</feature>
<protein>
    <recommendedName>
        <fullName evidence="4">DUF2269 domain-containing protein</fullName>
    </recommendedName>
</protein>
<reference evidence="2 3" key="1">
    <citation type="submission" date="2016-04" db="EMBL/GenBank/DDBJ databases">
        <authorList>
            <person name="Evans L.H."/>
            <person name="Alamgir A."/>
            <person name="Owens N."/>
            <person name="Weber N.D."/>
            <person name="Virtaneva K."/>
            <person name="Barbian K."/>
            <person name="Babar A."/>
            <person name="Rosenke K."/>
        </authorList>
    </citation>
    <scope>NUCLEOTIDE SEQUENCE [LARGE SCALE GENOMIC DNA]</scope>
    <source>
        <strain evidence="2 3">PMB02</strain>
    </source>
</reference>
<feature type="transmembrane region" description="Helical" evidence="1">
    <location>
        <begin position="50"/>
        <end position="72"/>
    </location>
</feature>
<keyword evidence="1" id="KW-0472">Membrane</keyword>
<evidence type="ECO:0000313" key="3">
    <source>
        <dbReference type="Proteomes" id="UP000078316"/>
    </source>
</evidence>
<organism evidence="2 3">
    <name type="scientific">Methylobacterium platani</name>
    <dbReference type="NCBI Taxonomy" id="427683"/>
    <lineage>
        <taxon>Bacteria</taxon>
        <taxon>Pseudomonadati</taxon>
        <taxon>Pseudomonadota</taxon>
        <taxon>Alphaproteobacteria</taxon>
        <taxon>Hyphomicrobiales</taxon>
        <taxon>Methylobacteriaceae</taxon>
        <taxon>Methylobacterium</taxon>
    </lineage>
</organism>
<evidence type="ECO:0008006" key="4">
    <source>
        <dbReference type="Google" id="ProtNLM"/>
    </source>
</evidence>
<accession>A0A179S7N3</accession>
<evidence type="ECO:0000256" key="1">
    <source>
        <dbReference type="SAM" id="Phobius"/>
    </source>
</evidence>
<comment type="caution">
    <text evidence="2">The sequence shown here is derived from an EMBL/GenBank/DDBJ whole genome shotgun (WGS) entry which is preliminary data.</text>
</comment>
<keyword evidence="1" id="KW-1133">Transmembrane helix</keyword>